<evidence type="ECO:0000313" key="2">
    <source>
        <dbReference type="EMBL" id="KAK3398210.1"/>
    </source>
</evidence>
<comment type="caution">
    <text evidence="2">The sequence shown here is derived from an EMBL/GenBank/DDBJ whole genome shotgun (WGS) entry which is preliminary data.</text>
</comment>
<dbReference type="Proteomes" id="UP001281003">
    <property type="component" value="Unassembled WGS sequence"/>
</dbReference>
<protein>
    <submittedName>
        <fullName evidence="2">Uncharacterized protein</fullName>
    </submittedName>
</protein>
<reference evidence="2" key="1">
    <citation type="journal article" date="2023" name="Mol. Phylogenet. Evol.">
        <title>Genome-scale phylogeny and comparative genomics of the fungal order Sordariales.</title>
        <authorList>
            <person name="Hensen N."/>
            <person name="Bonometti L."/>
            <person name="Westerberg I."/>
            <person name="Brannstrom I.O."/>
            <person name="Guillou S."/>
            <person name="Cros-Aarteil S."/>
            <person name="Calhoun S."/>
            <person name="Haridas S."/>
            <person name="Kuo A."/>
            <person name="Mondo S."/>
            <person name="Pangilinan J."/>
            <person name="Riley R."/>
            <person name="LaButti K."/>
            <person name="Andreopoulos B."/>
            <person name="Lipzen A."/>
            <person name="Chen C."/>
            <person name="Yan M."/>
            <person name="Daum C."/>
            <person name="Ng V."/>
            <person name="Clum A."/>
            <person name="Steindorff A."/>
            <person name="Ohm R.A."/>
            <person name="Martin F."/>
            <person name="Silar P."/>
            <person name="Natvig D.O."/>
            <person name="Lalanne C."/>
            <person name="Gautier V."/>
            <person name="Ament-Velasquez S.L."/>
            <person name="Kruys A."/>
            <person name="Hutchinson M.I."/>
            <person name="Powell A.J."/>
            <person name="Barry K."/>
            <person name="Miller A.N."/>
            <person name="Grigoriev I.V."/>
            <person name="Debuchy R."/>
            <person name="Gladieux P."/>
            <person name="Hiltunen Thoren M."/>
            <person name="Johannesson H."/>
        </authorList>
    </citation>
    <scope>NUCLEOTIDE SEQUENCE</scope>
    <source>
        <strain evidence="2">FGSC 1904</strain>
    </source>
</reference>
<dbReference type="EMBL" id="JAUTDP010000006">
    <property type="protein sequence ID" value="KAK3398210.1"/>
    <property type="molecule type" value="Genomic_DNA"/>
</dbReference>
<keyword evidence="1" id="KW-0732">Signal</keyword>
<evidence type="ECO:0000256" key="1">
    <source>
        <dbReference type="SAM" id="SignalP"/>
    </source>
</evidence>
<sequence length="163" mass="18474">MKLFNLLTWALIPFAAAVPLINEKHISPERRAVFDLTQLNNLTSFNQLNLNYLLQLNSLDLQLLSVLGSVHNFNVLGFKDLFQAPSFDVQHLLQLQQLQTLLQFQRLGLFNRFDLAGLKLDLLQLGLINGVGFLDLAQFIPRAVEGQVKDVVERVVVIKVPKE</sequence>
<evidence type="ECO:0000313" key="3">
    <source>
        <dbReference type="Proteomes" id="UP001281003"/>
    </source>
</evidence>
<organism evidence="2 3">
    <name type="scientific">Sordaria brevicollis</name>
    <dbReference type="NCBI Taxonomy" id="83679"/>
    <lineage>
        <taxon>Eukaryota</taxon>
        <taxon>Fungi</taxon>
        <taxon>Dikarya</taxon>
        <taxon>Ascomycota</taxon>
        <taxon>Pezizomycotina</taxon>
        <taxon>Sordariomycetes</taxon>
        <taxon>Sordariomycetidae</taxon>
        <taxon>Sordariales</taxon>
        <taxon>Sordariaceae</taxon>
        <taxon>Sordaria</taxon>
    </lineage>
</organism>
<reference evidence="2" key="2">
    <citation type="submission" date="2023-07" db="EMBL/GenBank/DDBJ databases">
        <authorList>
            <consortium name="Lawrence Berkeley National Laboratory"/>
            <person name="Haridas S."/>
            <person name="Hensen N."/>
            <person name="Bonometti L."/>
            <person name="Westerberg I."/>
            <person name="Brannstrom I.O."/>
            <person name="Guillou S."/>
            <person name="Cros-Aarteil S."/>
            <person name="Calhoun S."/>
            <person name="Kuo A."/>
            <person name="Mondo S."/>
            <person name="Pangilinan J."/>
            <person name="Riley R."/>
            <person name="LaButti K."/>
            <person name="Andreopoulos B."/>
            <person name="Lipzen A."/>
            <person name="Chen C."/>
            <person name="Yanf M."/>
            <person name="Daum C."/>
            <person name="Ng V."/>
            <person name="Clum A."/>
            <person name="Steindorff A."/>
            <person name="Ohm R."/>
            <person name="Martin F."/>
            <person name="Silar P."/>
            <person name="Natvig D."/>
            <person name="Lalanne C."/>
            <person name="Gautier V."/>
            <person name="Ament-velasquez S.L."/>
            <person name="Kruys A."/>
            <person name="Hutchinson M.I."/>
            <person name="Powell A.J."/>
            <person name="Barry K."/>
            <person name="Miller A.N."/>
            <person name="Grigoriev I.V."/>
            <person name="Debuchy R."/>
            <person name="Gladieux P."/>
            <person name="Thoren M.H."/>
            <person name="Johannesson H."/>
        </authorList>
    </citation>
    <scope>NUCLEOTIDE SEQUENCE</scope>
    <source>
        <strain evidence="2">FGSC 1904</strain>
    </source>
</reference>
<proteinExistence type="predicted"/>
<dbReference type="AlphaFoldDB" id="A0AAE0PE39"/>
<feature type="chain" id="PRO_5042054160" evidence="1">
    <location>
        <begin position="18"/>
        <end position="163"/>
    </location>
</feature>
<accession>A0AAE0PE39</accession>
<keyword evidence="3" id="KW-1185">Reference proteome</keyword>
<gene>
    <name evidence="2" type="ORF">B0T20DRAFT_202457</name>
</gene>
<feature type="signal peptide" evidence="1">
    <location>
        <begin position="1"/>
        <end position="17"/>
    </location>
</feature>
<name>A0AAE0PE39_SORBR</name>